<reference evidence="3 4" key="1">
    <citation type="submission" date="2024-04" db="EMBL/GenBank/DDBJ databases">
        <title>Human intestinal bacterial collection.</title>
        <authorList>
            <person name="Pauvert C."/>
            <person name="Hitch T.C.A."/>
            <person name="Clavel T."/>
        </authorList>
    </citation>
    <scope>NUCLEOTIDE SEQUENCE [LARGE SCALE GENOMIC DNA]</scope>
    <source>
        <strain evidence="3 4">CLA-SR-H026</strain>
    </source>
</reference>
<dbReference type="Proteomes" id="UP001481872">
    <property type="component" value="Unassembled WGS sequence"/>
</dbReference>
<name>A0ABV1J481_9FIRM</name>
<feature type="chain" id="PRO_5045924356" evidence="2">
    <location>
        <begin position="27"/>
        <end position="363"/>
    </location>
</feature>
<evidence type="ECO:0000313" key="3">
    <source>
        <dbReference type="EMBL" id="MEQ3352993.1"/>
    </source>
</evidence>
<sequence length="363" mass="40439">MIRRMKWLVVALGMLLLVGCTNESTATDALDLSKITVEELEKKAKEEGQVHSVGMPDAWANWKETWEDIEKTYGISHTDTDMSSAEELAKFAAEKTNASADIGDVGIAFGPVAEEQGLSLKYKTSYWDDIPEWAKDDDGDWLLAYTGQMCFITDKQNLPEGVEAPKTFDDILNGNFVLTIGDMETANQSQFALLNAAVTYGGDEKNLQPGLDFFKKLAEQGRLKTTDASLANLETGEVQVGMLWDFNALNYADAVDRDRFVITVPPVTVMTGYTTIINRYAANPYSAALAREFILSDEGQDNLAKGYARPIRENAKISDEAKKKLLPPSAYKDIYKVKDSKAWEESTKQLAQLWQENVMAYMK</sequence>
<dbReference type="Pfam" id="PF13343">
    <property type="entry name" value="SBP_bac_6"/>
    <property type="match status" value="1"/>
</dbReference>
<keyword evidence="4" id="KW-1185">Reference proteome</keyword>
<evidence type="ECO:0000313" key="4">
    <source>
        <dbReference type="Proteomes" id="UP001481872"/>
    </source>
</evidence>
<keyword evidence="1 2" id="KW-0732">Signal</keyword>
<comment type="caution">
    <text evidence="3">The sequence shown here is derived from an EMBL/GenBank/DDBJ whole genome shotgun (WGS) entry which is preliminary data.</text>
</comment>
<protein>
    <submittedName>
        <fullName evidence="3">ABC transporter substrate-binding protein</fullName>
    </submittedName>
</protein>
<dbReference type="PANTHER" id="PTHR30006:SF2">
    <property type="entry name" value="ABC TRANSPORTER SUBSTRATE-BINDING PROTEIN"/>
    <property type="match status" value="1"/>
</dbReference>
<dbReference type="RefSeq" id="WP_349053395.1">
    <property type="nucleotide sequence ID" value="NZ_JBBNPS010000002.1"/>
</dbReference>
<evidence type="ECO:0000256" key="2">
    <source>
        <dbReference type="SAM" id="SignalP"/>
    </source>
</evidence>
<gene>
    <name evidence="3" type="ORF">AAA081_01575</name>
</gene>
<dbReference type="Gene3D" id="3.40.190.10">
    <property type="entry name" value="Periplasmic binding protein-like II"/>
    <property type="match status" value="2"/>
</dbReference>
<dbReference type="PANTHER" id="PTHR30006">
    <property type="entry name" value="THIAMINE-BINDING PERIPLASMIC PROTEIN-RELATED"/>
    <property type="match status" value="1"/>
</dbReference>
<dbReference type="PROSITE" id="PS51257">
    <property type="entry name" value="PROKAR_LIPOPROTEIN"/>
    <property type="match status" value="1"/>
</dbReference>
<organism evidence="3 4">
    <name type="scientific">Aedoeadaptatus acetigenes</name>
    <dbReference type="NCBI Taxonomy" id="2981723"/>
    <lineage>
        <taxon>Bacteria</taxon>
        <taxon>Bacillati</taxon>
        <taxon>Bacillota</taxon>
        <taxon>Tissierellia</taxon>
        <taxon>Tissierellales</taxon>
        <taxon>Peptoniphilaceae</taxon>
        <taxon>Aedoeadaptatus</taxon>
    </lineage>
</organism>
<feature type="signal peptide" evidence="2">
    <location>
        <begin position="1"/>
        <end position="26"/>
    </location>
</feature>
<evidence type="ECO:0000256" key="1">
    <source>
        <dbReference type="ARBA" id="ARBA00022729"/>
    </source>
</evidence>
<proteinExistence type="predicted"/>
<dbReference type="EMBL" id="JBBNPS010000002">
    <property type="protein sequence ID" value="MEQ3352993.1"/>
    <property type="molecule type" value="Genomic_DNA"/>
</dbReference>
<dbReference type="SUPFAM" id="SSF53850">
    <property type="entry name" value="Periplasmic binding protein-like II"/>
    <property type="match status" value="1"/>
</dbReference>
<accession>A0ABV1J481</accession>